<dbReference type="GO" id="GO:0005686">
    <property type="term" value="C:U2 snRNP"/>
    <property type="evidence" value="ECO:0007669"/>
    <property type="project" value="TreeGrafter"/>
</dbReference>
<dbReference type="InterPro" id="IPR000504">
    <property type="entry name" value="RRM_dom"/>
</dbReference>
<comment type="similarity">
    <text evidence="1">Belongs to the HTATSF1 family.</text>
</comment>
<evidence type="ECO:0000256" key="5">
    <source>
        <dbReference type="ARBA" id="ARBA00023187"/>
    </source>
</evidence>
<dbReference type="CDD" id="cd12285">
    <property type="entry name" value="RRM3_RBM39_like"/>
    <property type="match status" value="1"/>
</dbReference>
<proteinExistence type="inferred from homology"/>
<protein>
    <recommendedName>
        <fullName evidence="8">RRM domain-containing protein</fullName>
    </recommendedName>
</protein>
<dbReference type="InterPro" id="IPR034392">
    <property type="entry name" value="TatSF1-like_RRM1"/>
</dbReference>
<dbReference type="AlphaFoldDB" id="A0A9W9X0X8"/>
<evidence type="ECO:0000256" key="3">
    <source>
        <dbReference type="ARBA" id="ARBA00022737"/>
    </source>
</evidence>
<evidence type="ECO:0000256" key="6">
    <source>
        <dbReference type="SAM" id="Coils"/>
    </source>
</evidence>
<evidence type="ECO:0000256" key="1">
    <source>
        <dbReference type="ARBA" id="ARBA00007747"/>
    </source>
</evidence>
<evidence type="ECO:0000256" key="2">
    <source>
        <dbReference type="ARBA" id="ARBA00022664"/>
    </source>
</evidence>
<keyword evidence="6" id="KW-0175">Coiled coil</keyword>
<feature type="domain" description="RRM" evidence="8">
    <location>
        <begin position="266"/>
        <end position="320"/>
    </location>
</feature>
<keyword evidence="2" id="KW-0507">mRNA processing</keyword>
<dbReference type="EMBL" id="JAPWDO010000003">
    <property type="protein sequence ID" value="KAJ5480356.1"/>
    <property type="molecule type" value="Genomic_DNA"/>
</dbReference>
<dbReference type="CDD" id="cd12281">
    <property type="entry name" value="RRM1_TatSF1_like"/>
    <property type="match status" value="1"/>
</dbReference>
<reference evidence="9" key="1">
    <citation type="submission" date="2022-12" db="EMBL/GenBank/DDBJ databases">
        <authorList>
            <person name="Petersen C."/>
        </authorList>
    </citation>
    <scope>NUCLEOTIDE SEQUENCE</scope>
    <source>
        <strain evidence="9">IBT 17660</strain>
    </source>
</reference>
<dbReference type="InterPro" id="IPR034393">
    <property type="entry name" value="TatSF1-like"/>
</dbReference>
<feature type="region of interest" description="Disordered" evidence="7">
    <location>
        <begin position="59"/>
        <end position="90"/>
    </location>
</feature>
<dbReference type="Proteomes" id="UP001147760">
    <property type="component" value="Unassembled WGS sequence"/>
</dbReference>
<evidence type="ECO:0000313" key="10">
    <source>
        <dbReference type="Proteomes" id="UP001147760"/>
    </source>
</evidence>
<dbReference type="Pfam" id="PF00076">
    <property type="entry name" value="RRM_1"/>
    <property type="match status" value="2"/>
</dbReference>
<dbReference type="GO" id="GO:0000398">
    <property type="term" value="P:mRNA splicing, via spliceosome"/>
    <property type="evidence" value="ECO:0007669"/>
    <property type="project" value="InterPro"/>
</dbReference>
<dbReference type="PANTHER" id="PTHR15608">
    <property type="entry name" value="SPLICING FACTOR U2AF-ASSOCIATED PROTEIN 2"/>
    <property type="match status" value="1"/>
</dbReference>
<dbReference type="SUPFAM" id="SSF54928">
    <property type="entry name" value="RNA-binding domain, RBD"/>
    <property type="match status" value="2"/>
</dbReference>
<sequence>MDFPTDVAEFDNDPRISFSKLDNSFLLETSDGREFLFNSILKRWVESIDEALIRKQQGYGSDDGDTEVVHPRDRKKRKNSHDETDEPKVKKPRVNTAVWVTKIPRDAELSEIQALFAKYGILAEEVDTGKPRIKMYTDEDGNFNGDALVVYFRPESVDLAIKCLDETDFRMGPRDPNGPMRVQVADFSYKREQDSEPKVMTAQEKKKFKERAERLNKKLSDWGDDEAEQVMAAMKTAEEARRHVVLKHMFTLAELEEDPLASIEIQQDIESECAKIGDVTKVVVWDGEADGVVTVRFVASADARRCVQNMSGRYFGGNTVLAYIWDGEEKFNKYHPRRDAEGKKVNPLDADDDDEARLERFGDWLESRGNQKTDNDHETDKAQETDSHKTDNGENKDQEDGQESGKN</sequence>
<dbReference type="GO" id="GO:0003723">
    <property type="term" value="F:RNA binding"/>
    <property type="evidence" value="ECO:0007669"/>
    <property type="project" value="UniProtKB-KW"/>
</dbReference>
<dbReference type="InterPro" id="IPR035979">
    <property type="entry name" value="RBD_domain_sf"/>
</dbReference>
<feature type="compositionally biased region" description="Basic and acidic residues" evidence="7">
    <location>
        <begin position="357"/>
        <end position="407"/>
    </location>
</feature>
<dbReference type="FunFam" id="3.30.70.330:FF:000105">
    <property type="entry name" value="HIV Tat-specific factor 1 homolog"/>
    <property type="match status" value="1"/>
</dbReference>
<evidence type="ECO:0000313" key="9">
    <source>
        <dbReference type="EMBL" id="KAJ5480356.1"/>
    </source>
</evidence>
<accession>A0A9W9X0X8</accession>
<feature type="domain" description="RRM" evidence="8">
    <location>
        <begin position="98"/>
        <end position="169"/>
    </location>
</feature>
<dbReference type="GO" id="GO:0005684">
    <property type="term" value="C:U2-type spliceosomal complex"/>
    <property type="evidence" value="ECO:0007669"/>
    <property type="project" value="TreeGrafter"/>
</dbReference>
<feature type="compositionally biased region" description="Basic and acidic residues" evidence="7">
    <location>
        <begin position="80"/>
        <end position="89"/>
    </location>
</feature>
<dbReference type="PANTHER" id="PTHR15608:SF0">
    <property type="entry name" value="HIV TAT-SPECIFIC FACTOR 1"/>
    <property type="match status" value="1"/>
</dbReference>
<dbReference type="Gene3D" id="3.30.70.330">
    <property type="match status" value="2"/>
</dbReference>
<reference evidence="9" key="2">
    <citation type="journal article" date="2023" name="IMA Fungus">
        <title>Comparative genomic study of the Penicillium genus elucidates a diverse pangenome and 15 lateral gene transfer events.</title>
        <authorList>
            <person name="Petersen C."/>
            <person name="Sorensen T."/>
            <person name="Nielsen M.R."/>
            <person name="Sondergaard T.E."/>
            <person name="Sorensen J.L."/>
            <person name="Fitzpatrick D.A."/>
            <person name="Frisvad J.C."/>
            <person name="Nielsen K.L."/>
        </authorList>
    </citation>
    <scope>NUCLEOTIDE SEQUENCE</scope>
    <source>
        <strain evidence="9">IBT 17660</strain>
    </source>
</reference>
<feature type="coiled-coil region" evidence="6">
    <location>
        <begin position="198"/>
        <end position="225"/>
    </location>
</feature>
<evidence type="ECO:0000256" key="7">
    <source>
        <dbReference type="SAM" id="MobiDB-lite"/>
    </source>
</evidence>
<keyword evidence="10" id="KW-1185">Reference proteome</keyword>
<dbReference type="OrthoDB" id="10258585at2759"/>
<name>A0A9W9X0X8_9EURO</name>
<keyword evidence="4" id="KW-0694">RNA-binding</keyword>
<evidence type="ECO:0000259" key="8">
    <source>
        <dbReference type="Pfam" id="PF00076"/>
    </source>
</evidence>
<keyword evidence="5" id="KW-0508">mRNA splicing</keyword>
<comment type="caution">
    <text evidence="9">The sequence shown here is derived from an EMBL/GenBank/DDBJ whole genome shotgun (WGS) entry which is preliminary data.</text>
</comment>
<keyword evidence="3" id="KW-0677">Repeat</keyword>
<dbReference type="InterPro" id="IPR012677">
    <property type="entry name" value="Nucleotide-bd_a/b_plait_sf"/>
</dbReference>
<gene>
    <name evidence="9" type="ORF">N7530_005865</name>
</gene>
<feature type="region of interest" description="Disordered" evidence="7">
    <location>
        <begin position="338"/>
        <end position="407"/>
    </location>
</feature>
<organism evidence="9 10">
    <name type="scientific">Penicillium desertorum</name>
    <dbReference type="NCBI Taxonomy" id="1303715"/>
    <lineage>
        <taxon>Eukaryota</taxon>
        <taxon>Fungi</taxon>
        <taxon>Dikarya</taxon>
        <taxon>Ascomycota</taxon>
        <taxon>Pezizomycotina</taxon>
        <taxon>Eurotiomycetes</taxon>
        <taxon>Eurotiomycetidae</taxon>
        <taxon>Eurotiales</taxon>
        <taxon>Aspergillaceae</taxon>
        <taxon>Penicillium</taxon>
    </lineage>
</organism>
<evidence type="ECO:0000256" key="4">
    <source>
        <dbReference type="ARBA" id="ARBA00022884"/>
    </source>
</evidence>